<protein>
    <submittedName>
        <fullName evidence="2">Uncharacterized protein</fullName>
    </submittedName>
</protein>
<evidence type="ECO:0000313" key="3">
    <source>
        <dbReference type="Proteomes" id="UP000479710"/>
    </source>
</evidence>
<proteinExistence type="predicted"/>
<name>A0A6G1D9K8_9ORYZ</name>
<accession>A0A6G1D9K8</accession>
<feature type="region of interest" description="Disordered" evidence="1">
    <location>
        <begin position="1"/>
        <end position="71"/>
    </location>
</feature>
<evidence type="ECO:0000313" key="2">
    <source>
        <dbReference type="EMBL" id="KAF0908824.1"/>
    </source>
</evidence>
<comment type="caution">
    <text evidence="2">The sequence shown here is derived from an EMBL/GenBank/DDBJ whole genome shotgun (WGS) entry which is preliminary data.</text>
</comment>
<reference evidence="2 3" key="1">
    <citation type="submission" date="2019-11" db="EMBL/GenBank/DDBJ databases">
        <title>Whole genome sequence of Oryza granulata.</title>
        <authorList>
            <person name="Li W."/>
        </authorList>
    </citation>
    <scope>NUCLEOTIDE SEQUENCE [LARGE SCALE GENOMIC DNA]</scope>
    <source>
        <strain evidence="3">cv. Menghai</strain>
        <tissue evidence="2">Leaf</tissue>
    </source>
</reference>
<gene>
    <name evidence="2" type="ORF">E2562_028644</name>
</gene>
<organism evidence="2 3">
    <name type="scientific">Oryza meyeriana var. granulata</name>
    <dbReference type="NCBI Taxonomy" id="110450"/>
    <lineage>
        <taxon>Eukaryota</taxon>
        <taxon>Viridiplantae</taxon>
        <taxon>Streptophyta</taxon>
        <taxon>Embryophyta</taxon>
        <taxon>Tracheophyta</taxon>
        <taxon>Spermatophyta</taxon>
        <taxon>Magnoliopsida</taxon>
        <taxon>Liliopsida</taxon>
        <taxon>Poales</taxon>
        <taxon>Poaceae</taxon>
        <taxon>BOP clade</taxon>
        <taxon>Oryzoideae</taxon>
        <taxon>Oryzeae</taxon>
        <taxon>Oryzinae</taxon>
        <taxon>Oryza</taxon>
        <taxon>Oryza meyeriana</taxon>
    </lineage>
</organism>
<dbReference type="AlphaFoldDB" id="A0A6G1D9K8"/>
<sequence>MRRNGTRGHEFGGDVGMWGGRQPEVEDDPVGGPRSHLLGRGSERTGGQQLGGKMGCDQARGGRKGSKPWQADAHCGEELGRRRPNRGGNWIEIIVEL</sequence>
<keyword evidence="3" id="KW-1185">Reference proteome</keyword>
<dbReference type="EMBL" id="SPHZ02000007">
    <property type="protein sequence ID" value="KAF0908824.1"/>
    <property type="molecule type" value="Genomic_DNA"/>
</dbReference>
<evidence type="ECO:0000256" key="1">
    <source>
        <dbReference type="SAM" id="MobiDB-lite"/>
    </source>
</evidence>
<dbReference type="Proteomes" id="UP000479710">
    <property type="component" value="Unassembled WGS sequence"/>
</dbReference>